<proteinExistence type="predicted"/>
<keyword evidence="1" id="KW-0472">Membrane</keyword>
<evidence type="ECO:0008006" key="5">
    <source>
        <dbReference type="Google" id="ProtNLM"/>
    </source>
</evidence>
<keyword evidence="1" id="KW-1133">Transmembrane helix</keyword>
<feature type="signal peptide" evidence="2">
    <location>
        <begin position="1"/>
        <end position="16"/>
    </location>
</feature>
<dbReference type="STRING" id="46177.SAMN05660976_05030"/>
<reference evidence="3 4" key="1">
    <citation type="submission" date="2016-10" db="EMBL/GenBank/DDBJ databases">
        <authorList>
            <person name="de Groot N.N."/>
        </authorList>
    </citation>
    <scope>NUCLEOTIDE SEQUENCE [LARGE SCALE GENOMIC DNA]</scope>
    <source>
        <strain evidence="3 4">DSM 43357</strain>
    </source>
</reference>
<evidence type="ECO:0000256" key="2">
    <source>
        <dbReference type="SAM" id="SignalP"/>
    </source>
</evidence>
<name>A0A1H7Y083_9ACTN</name>
<dbReference type="Proteomes" id="UP000198953">
    <property type="component" value="Unassembled WGS sequence"/>
</dbReference>
<evidence type="ECO:0000313" key="4">
    <source>
        <dbReference type="Proteomes" id="UP000198953"/>
    </source>
</evidence>
<keyword evidence="4" id="KW-1185">Reference proteome</keyword>
<keyword evidence="2" id="KW-0732">Signal</keyword>
<feature type="transmembrane region" description="Helical" evidence="1">
    <location>
        <begin position="36"/>
        <end position="55"/>
    </location>
</feature>
<gene>
    <name evidence="3" type="ORF">SAMN05660976_05030</name>
</gene>
<keyword evidence="1" id="KW-0812">Transmembrane</keyword>
<dbReference type="AlphaFoldDB" id="A0A1H7Y083"/>
<dbReference type="RefSeq" id="WP_091103136.1">
    <property type="nucleotide sequence ID" value="NZ_FOBF01000012.1"/>
</dbReference>
<feature type="chain" id="PRO_5038640253" description="PE-PGRS family protein" evidence="2">
    <location>
        <begin position="17"/>
        <end position="222"/>
    </location>
</feature>
<sequence length="222" mass="22027">MRARLPLRLARTAAFAAVCVTLAALAHRLGGGSGPAPATATAGFAAAFAAGLALAGRERSAGSISAVLVAAQFGLHELFADDTNAYTSLHRLLGSAAGPAASPGPPLEDVSAGAPPALAGQDASLLADGGPVAVHGHGGGLAVGAGMLLAHLTASLLTAWWLARGEAALWALLRRLGRRLTPLRAVAVPAPPSLVPVVRTRAVPAAPALRHSLARRGPPLPA</sequence>
<organism evidence="3 4">
    <name type="scientific">Nonomuraea pusilla</name>
    <dbReference type="NCBI Taxonomy" id="46177"/>
    <lineage>
        <taxon>Bacteria</taxon>
        <taxon>Bacillati</taxon>
        <taxon>Actinomycetota</taxon>
        <taxon>Actinomycetes</taxon>
        <taxon>Streptosporangiales</taxon>
        <taxon>Streptosporangiaceae</taxon>
        <taxon>Nonomuraea</taxon>
    </lineage>
</organism>
<accession>A0A1H7Y083</accession>
<evidence type="ECO:0000256" key="1">
    <source>
        <dbReference type="SAM" id="Phobius"/>
    </source>
</evidence>
<evidence type="ECO:0000313" key="3">
    <source>
        <dbReference type="EMBL" id="SEM38747.1"/>
    </source>
</evidence>
<dbReference type="EMBL" id="FOBF01000012">
    <property type="protein sequence ID" value="SEM38747.1"/>
    <property type="molecule type" value="Genomic_DNA"/>
</dbReference>
<protein>
    <recommendedName>
        <fullName evidence="5">PE-PGRS family protein</fullName>
    </recommendedName>
</protein>